<evidence type="ECO:0000256" key="4">
    <source>
        <dbReference type="ARBA" id="ARBA00012723"/>
    </source>
</evidence>
<keyword evidence="14 17" id="KW-0676">Redox-active center</keyword>
<keyword evidence="8" id="KW-0256">Endoplasmic reticulum</keyword>
<dbReference type="PANTHER" id="PTHR18929">
    <property type="entry name" value="PROTEIN DISULFIDE ISOMERASE"/>
    <property type="match status" value="1"/>
</dbReference>
<feature type="domain" description="Thioredoxin" evidence="20">
    <location>
        <begin position="368"/>
        <end position="497"/>
    </location>
</feature>
<evidence type="ECO:0000256" key="11">
    <source>
        <dbReference type="ARBA" id="ARBA00023180"/>
    </source>
</evidence>
<dbReference type="GO" id="GO:0005788">
    <property type="term" value="C:endoplasmic reticulum lumen"/>
    <property type="evidence" value="ECO:0007669"/>
    <property type="project" value="UniProtKB-SubCell"/>
</dbReference>
<feature type="chain" id="PRO_5035293747" description="Protein disulfide-isomerase A2" evidence="19">
    <location>
        <begin position="21"/>
        <end position="1176"/>
    </location>
</feature>
<dbReference type="InterPro" id="IPR006629">
    <property type="entry name" value="LITAF"/>
</dbReference>
<keyword evidence="7" id="KW-0677">Repeat</keyword>
<feature type="non-terminal residue" evidence="21">
    <location>
        <position position="1"/>
    </location>
</feature>
<evidence type="ECO:0000259" key="20">
    <source>
        <dbReference type="PROSITE" id="PS51352"/>
    </source>
</evidence>
<comment type="caution">
    <text evidence="21">The sequence shown here is derived from an EMBL/GenBank/DDBJ whole genome shotgun (WGS) entry which is preliminary data.</text>
</comment>
<proteinExistence type="inferred from homology"/>
<feature type="region of interest" description="Disordered" evidence="18">
    <location>
        <begin position="492"/>
        <end position="547"/>
    </location>
</feature>
<sequence>MRLHLLLLSWALATLSPARAEVEDPSADAQEKEDVKSDEIAEEKGIMVLHQDNFARALSENKFLLVEFYAPWCGHCQALEPEYAEAAGILKTESSDIRLAKVDATEQKGLAEEFQISSFPILKLFKDGDRKNPIEFTGKRKAMGIVQWLKRRTGPVSTVLESVASAQDLIDANNVTVIGFFTDMESEDVKAFNDTALDRVDIAFGITSSPDIFQNYEVSKNRIVLFKKFDEKRADLEMPEDAQLSKEMVDKFIRVNALERVVEFNEQNAHRIFDAKINHHLLLFINKTVGEHLQLLESFRGVASEFTGQVLFILIDVSPDNEHVLSYFGLSSRDAPTVRLVDIDTTKKYSLGEQAITAESLSALCRGVLDGTVKPHLMSQEVPEDWDKKPVKVLVGKNFEQVAFAETKNVFVEFYAPWCAHCKELAPVWEQLGEKYKDHENIIIANMDATANEVEGLTVSGFPTIKYFPAGTERKIVDYDGRRDLETFSKFLDNGGELPEEEEEDKMQPASELDTTQSTRAPSYSEVDAALPTPPAYQETDPRKGSNAKVSYGAQNENSGNIHINVCAPQPQSTVPVSAAAPVVQNQPQAQGSCTCGGWARLQKDLSVCFVSDQHGAIRLSTVLAGQTVFVPMQQVVVVSSNLGDSPCMTTCSNCKQRVMTNVIYKPGVFSWVLCFVFILIGMKTPSLFLLSAACLCAAVAGNSTLESSGDRVPPAKKEKPAKIKEENGVLVLKKSNFDQALRQHKYLLVDFHAPLSGDSQSLSREFTAAAAQLKSQGSRIRLGLIDVSKEKDLANELNVTAYPALWFYISGDKENPVICPAVLRTASSIVTWLERRTGRSAELIKDRSQAEEFFKGGDVVVLGFFQDLEEGVVKTFYEAAVDIPDLPFGVTKNKSLFSKYKVRKDRDTVVLFKQSEVLKEYEVSSETLKESLIKFIRVHEMDLVTEYNGETSVKIFGSLMTNHILLFANKSAEDFGDLHGTFEAVAAEFRGEVLFIFVDTDESRNGRIFEYFRVRDVDAPAVRIVNLTDNVQYQMQAEEVTVDNVRKFCGDFIVGKAKPKLESEPIPENWDKHPVKELVAVNFDRVVFNDERNVFVMFYAPWSKECQELFPVWEKLGKVYGHHETVVIARIDSAANDVHSVLQERHPAFKFFPAVLAEKVRPHTCHVLISPRLFG</sequence>
<evidence type="ECO:0000256" key="2">
    <source>
        <dbReference type="ARBA" id="ARBA00004319"/>
    </source>
</evidence>
<keyword evidence="9" id="KW-0446">Lipid-binding</keyword>
<dbReference type="CDD" id="cd02981">
    <property type="entry name" value="PDI_b_family"/>
    <property type="match status" value="2"/>
</dbReference>
<evidence type="ECO:0000256" key="18">
    <source>
        <dbReference type="SAM" id="MobiDB-lite"/>
    </source>
</evidence>
<dbReference type="FunFam" id="3.40.30.10:FF:000027">
    <property type="entry name" value="protein disulfide-isomerase A2"/>
    <property type="match status" value="1"/>
</dbReference>
<keyword evidence="5" id="KW-0754">Steroid-binding</keyword>
<feature type="disulfide bond" description="Redox-active" evidence="17">
    <location>
        <begin position="419"/>
        <end position="422"/>
    </location>
</feature>
<evidence type="ECO:0000256" key="12">
    <source>
        <dbReference type="ARBA" id="ARBA00023186"/>
    </source>
</evidence>
<dbReference type="GO" id="GO:0006457">
    <property type="term" value="P:protein folding"/>
    <property type="evidence" value="ECO:0007669"/>
    <property type="project" value="TreeGrafter"/>
</dbReference>
<evidence type="ECO:0000256" key="19">
    <source>
        <dbReference type="SAM" id="SignalP"/>
    </source>
</evidence>
<protein>
    <recommendedName>
        <fullName evidence="16">Protein disulfide-isomerase A2</fullName>
        <ecNumber evidence="4">5.3.4.1</ecNumber>
    </recommendedName>
</protein>
<evidence type="ECO:0000256" key="15">
    <source>
        <dbReference type="ARBA" id="ARBA00059254"/>
    </source>
</evidence>
<feature type="domain" description="Thioredoxin" evidence="20">
    <location>
        <begin position="20"/>
        <end position="154"/>
    </location>
</feature>
<dbReference type="PROSITE" id="PS00194">
    <property type="entry name" value="THIOREDOXIN_1"/>
    <property type="match status" value="2"/>
</dbReference>
<evidence type="ECO:0000313" key="21">
    <source>
        <dbReference type="EMBL" id="MBN3313607.1"/>
    </source>
</evidence>
<feature type="domain" description="Thioredoxin" evidence="20">
    <location>
        <begin position="1053"/>
        <end position="1176"/>
    </location>
</feature>
<keyword evidence="13 21" id="KW-0413">Isomerase</keyword>
<keyword evidence="10 17" id="KW-1015">Disulfide bond</keyword>
<comment type="function">
    <text evidence="15">Acts as an intracellular estrogen-binding protein. May be involved in modulating cellular levels and biological functions of estrogens in the pancreas. May act as a chaperone that inhibits aggregation of misfolded proteins.</text>
</comment>
<dbReference type="FunFam" id="3.40.30.10:FF:000030">
    <property type="entry name" value="Protein disulfide-isomerase"/>
    <property type="match status" value="1"/>
</dbReference>
<reference evidence="21" key="1">
    <citation type="journal article" date="2021" name="Cell">
        <title>Tracing the genetic footprints of vertebrate landing in non-teleost ray-finned fishes.</title>
        <authorList>
            <person name="Bi X."/>
            <person name="Wang K."/>
            <person name="Yang L."/>
            <person name="Pan H."/>
            <person name="Jiang H."/>
            <person name="Wei Q."/>
            <person name="Fang M."/>
            <person name="Yu H."/>
            <person name="Zhu C."/>
            <person name="Cai Y."/>
            <person name="He Y."/>
            <person name="Gan X."/>
            <person name="Zeng H."/>
            <person name="Yu D."/>
            <person name="Zhu Y."/>
            <person name="Jiang H."/>
            <person name="Qiu Q."/>
            <person name="Yang H."/>
            <person name="Zhang Y.E."/>
            <person name="Wang W."/>
            <person name="Zhu M."/>
            <person name="He S."/>
            <person name="Zhang G."/>
        </authorList>
    </citation>
    <scope>NUCLEOTIDE SEQUENCE</scope>
    <source>
        <strain evidence="21">Allg_001</strain>
    </source>
</reference>
<dbReference type="InterPro" id="IPR036249">
    <property type="entry name" value="Thioredoxin-like_sf"/>
</dbReference>
<dbReference type="NCBIfam" id="TIGR01130">
    <property type="entry name" value="ER_PDI_fam"/>
    <property type="match status" value="1"/>
</dbReference>
<evidence type="ECO:0000256" key="17">
    <source>
        <dbReference type="PIRSR" id="PIRSR605792-51"/>
    </source>
</evidence>
<feature type="compositionally biased region" description="Polar residues" evidence="18">
    <location>
        <begin position="513"/>
        <end position="522"/>
    </location>
</feature>
<dbReference type="PANTHER" id="PTHR18929:SF93">
    <property type="entry name" value="PROTEIN DISULFIDE-ISOMERASE A2"/>
    <property type="match status" value="1"/>
</dbReference>
<evidence type="ECO:0000256" key="16">
    <source>
        <dbReference type="ARBA" id="ARBA00074924"/>
    </source>
</evidence>
<dbReference type="PRINTS" id="PR00421">
    <property type="entry name" value="THIOREDOXIN"/>
</dbReference>
<dbReference type="AlphaFoldDB" id="A0A8J7NI33"/>
<keyword evidence="6 19" id="KW-0732">Signal</keyword>
<evidence type="ECO:0000313" key="22">
    <source>
        <dbReference type="Proteomes" id="UP000736164"/>
    </source>
</evidence>
<dbReference type="GO" id="GO:0003756">
    <property type="term" value="F:protein disulfide isomerase activity"/>
    <property type="evidence" value="ECO:0007669"/>
    <property type="project" value="UniProtKB-EC"/>
</dbReference>
<keyword evidence="22" id="KW-1185">Reference proteome</keyword>
<evidence type="ECO:0000256" key="9">
    <source>
        <dbReference type="ARBA" id="ARBA00023121"/>
    </source>
</evidence>
<dbReference type="InterPro" id="IPR017937">
    <property type="entry name" value="Thioredoxin_CS"/>
</dbReference>
<feature type="disulfide bond" description="Redox-active" evidence="17">
    <location>
        <begin position="73"/>
        <end position="76"/>
    </location>
</feature>
<dbReference type="Gene3D" id="3.40.30.10">
    <property type="entry name" value="Glutaredoxin"/>
    <property type="match status" value="8"/>
</dbReference>
<evidence type="ECO:0000256" key="6">
    <source>
        <dbReference type="ARBA" id="ARBA00022729"/>
    </source>
</evidence>
<evidence type="ECO:0000256" key="10">
    <source>
        <dbReference type="ARBA" id="ARBA00023157"/>
    </source>
</evidence>
<evidence type="ECO:0000256" key="8">
    <source>
        <dbReference type="ARBA" id="ARBA00022824"/>
    </source>
</evidence>
<feature type="non-terminal residue" evidence="21">
    <location>
        <position position="1176"/>
    </location>
</feature>
<dbReference type="Pfam" id="PF10601">
    <property type="entry name" value="zf-LITAF-like"/>
    <property type="match status" value="1"/>
</dbReference>
<evidence type="ECO:0000256" key="1">
    <source>
        <dbReference type="ARBA" id="ARBA00001182"/>
    </source>
</evidence>
<name>A0A8J7NI33_ATRSP</name>
<accession>A0A8J7NI33</accession>
<dbReference type="EC" id="5.3.4.1" evidence="4"/>
<organism evidence="21 22">
    <name type="scientific">Atractosteus spatula</name>
    <name type="common">Alligator gar</name>
    <name type="synonym">Lepisosteus spatula</name>
    <dbReference type="NCBI Taxonomy" id="7917"/>
    <lineage>
        <taxon>Eukaryota</taxon>
        <taxon>Metazoa</taxon>
        <taxon>Chordata</taxon>
        <taxon>Craniata</taxon>
        <taxon>Vertebrata</taxon>
        <taxon>Euteleostomi</taxon>
        <taxon>Actinopterygii</taxon>
        <taxon>Neopterygii</taxon>
        <taxon>Holostei</taxon>
        <taxon>Semionotiformes</taxon>
        <taxon>Lepisosteidae</taxon>
        <taxon>Atractosteus</taxon>
    </lineage>
</organism>
<comment type="subcellular location">
    <subcellularLocation>
        <location evidence="2">Endoplasmic reticulum lumen</location>
    </subcellularLocation>
</comment>
<keyword evidence="12" id="KW-0143">Chaperone</keyword>
<dbReference type="SUPFAM" id="SSF52833">
    <property type="entry name" value="Thioredoxin-like"/>
    <property type="match status" value="8"/>
</dbReference>
<evidence type="ECO:0000256" key="14">
    <source>
        <dbReference type="ARBA" id="ARBA00023284"/>
    </source>
</evidence>
<dbReference type="EMBL" id="JAAWVO010012213">
    <property type="protein sequence ID" value="MBN3313607.1"/>
    <property type="molecule type" value="Genomic_DNA"/>
</dbReference>
<comment type="catalytic activity">
    <reaction evidence="1">
        <text>Catalyzes the rearrangement of -S-S- bonds in proteins.</text>
        <dbReference type="EC" id="5.3.4.1"/>
    </reaction>
</comment>
<dbReference type="CDD" id="cd02995">
    <property type="entry name" value="PDI_a_PDI_a'_C"/>
    <property type="match status" value="1"/>
</dbReference>
<evidence type="ECO:0000256" key="13">
    <source>
        <dbReference type="ARBA" id="ARBA00023235"/>
    </source>
</evidence>
<dbReference type="CDD" id="cd02961">
    <property type="entry name" value="PDI_a_family"/>
    <property type="match status" value="2"/>
</dbReference>
<evidence type="ECO:0000256" key="7">
    <source>
        <dbReference type="ARBA" id="ARBA00022737"/>
    </source>
</evidence>
<dbReference type="FunFam" id="3.40.30.10:FF:000023">
    <property type="entry name" value="Protein disulfide-isomerase"/>
    <property type="match status" value="1"/>
</dbReference>
<dbReference type="FunFam" id="3.40.30.10:FF:000042">
    <property type="entry name" value="protein disulfide-isomerase A2"/>
    <property type="match status" value="2"/>
</dbReference>
<keyword evidence="11" id="KW-0325">Glycoprotein</keyword>
<dbReference type="GO" id="GO:0005496">
    <property type="term" value="F:steroid binding"/>
    <property type="evidence" value="ECO:0007669"/>
    <property type="project" value="UniProtKB-KW"/>
</dbReference>
<comment type="similarity">
    <text evidence="3">Belongs to the protein disulfide isomerase family.</text>
</comment>
<dbReference type="PROSITE" id="PS51352">
    <property type="entry name" value="THIOREDOXIN_2"/>
    <property type="match status" value="3"/>
</dbReference>
<evidence type="ECO:0000256" key="3">
    <source>
        <dbReference type="ARBA" id="ARBA00006347"/>
    </source>
</evidence>
<gene>
    <name evidence="21" type="primary">Pdia2</name>
    <name evidence="21" type="ORF">GTO95_0014020</name>
</gene>
<evidence type="ECO:0000256" key="5">
    <source>
        <dbReference type="ARBA" id="ARBA00022665"/>
    </source>
</evidence>
<dbReference type="Proteomes" id="UP000736164">
    <property type="component" value="Unassembled WGS sequence"/>
</dbReference>
<dbReference type="FunFam" id="3.40.30.10:FF:000456">
    <property type="entry name" value="Protein disulfide-isomerase"/>
    <property type="match status" value="1"/>
</dbReference>
<dbReference type="FunFam" id="3.40.30.10:FF:000203">
    <property type="entry name" value="Protein disulfide isomerase family A member 2"/>
    <property type="match status" value="1"/>
</dbReference>
<dbReference type="Pfam" id="PF13848">
    <property type="entry name" value="Thioredoxin_6"/>
    <property type="match status" value="2"/>
</dbReference>
<dbReference type="InterPro" id="IPR013766">
    <property type="entry name" value="Thioredoxin_domain"/>
</dbReference>
<dbReference type="Pfam" id="PF00085">
    <property type="entry name" value="Thioredoxin"/>
    <property type="match status" value="4"/>
</dbReference>
<dbReference type="FunFam" id="3.40.30.10:FF:000167">
    <property type="entry name" value="Protein disulfide isomerase like, testis expressed"/>
    <property type="match status" value="1"/>
</dbReference>
<dbReference type="GO" id="GO:0034976">
    <property type="term" value="P:response to endoplasmic reticulum stress"/>
    <property type="evidence" value="ECO:0007669"/>
    <property type="project" value="TreeGrafter"/>
</dbReference>
<dbReference type="CDD" id="cd02982">
    <property type="entry name" value="PDI_b'_family"/>
    <property type="match status" value="2"/>
</dbReference>
<feature type="signal peptide" evidence="19">
    <location>
        <begin position="1"/>
        <end position="20"/>
    </location>
</feature>
<dbReference type="InterPro" id="IPR005792">
    <property type="entry name" value="Prot_disulphide_isomerase"/>
</dbReference>